<keyword evidence="6 7" id="KW-0472">Membrane</keyword>
<accession>A0A5C4NJ33</accession>
<feature type="transmembrane region" description="Helical" evidence="7">
    <location>
        <begin position="550"/>
        <end position="568"/>
    </location>
</feature>
<keyword evidence="5 7" id="KW-1133">Transmembrane helix</keyword>
<evidence type="ECO:0000256" key="7">
    <source>
        <dbReference type="SAM" id="Phobius"/>
    </source>
</evidence>
<organism evidence="8 9">
    <name type="scientific">Rubellimicrobium roseum</name>
    <dbReference type="NCBI Taxonomy" id="687525"/>
    <lineage>
        <taxon>Bacteria</taxon>
        <taxon>Pseudomonadati</taxon>
        <taxon>Pseudomonadota</taxon>
        <taxon>Alphaproteobacteria</taxon>
        <taxon>Rhodobacterales</taxon>
        <taxon>Roseobacteraceae</taxon>
        <taxon>Rubellimicrobium</taxon>
    </lineage>
</organism>
<evidence type="ECO:0000256" key="4">
    <source>
        <dbReference type="ARBA" id="ARBA00022692"/>
    </source>
</evidence>
<feature type="transmembrane region" description="Helical" evidence="7">
    <location>
        <begin position="152"/>
        <end position="171"/>
    </location>
</feature>
<dbReference type="AlphaFoldDB" id="A0A5C4NJ33"/>
<feature type="transmembrane region" description="Helical" evidence="7">
    <location>
        <begin position="407"/>
        <end position="431"/>
    </location>
</feature>
<sequence>MRTLPAASAAQAPQPAQVLPRATWARDDASGEAAADGASLARARVGAVGAGEVGIGGQILRTFGASAKRASTIRLLDCLVAQSGQGNLTAAKIDGNKRLVASRPPAGARKEGTLPMLRSALLILSGNAAASILLLARNLLIARLIPVADYGVAATFAIAMSVVEMVSAFGLQQQIIQAKNGDDPHFQAVLQGFQIMRGVASGLLLFALAGPIADLLNVPEAAWGHRVMALVPVLNALAHFDIHRLNRQNRFGPMIVSSTVPALASLLAVWPLVAWLEDWRAMLFVILIQAVLTTAVSHLVAERPYRIALDRKIMAGSLRFGWPLLLNNVLLFLVFNGDRIIVGRVLGMEALAIFSMGVTLTLTPTLVMAKSLQNFFLPRLSQAAHALEDGAGRPRFVDLSQATFQGALLNGSLLVLAVLIAGGPFVLLALGPKYADLVPLLNLMAVLQAVRVAKAGSSIVALALGRTGNAAIANLMRLLSLPIAWLALLQGEGLVAVLWIGIAGEALGYAVSLQLVRRRLHLPLRPMLGPLLATGLLLMTAIVANSFEAIPFWAAEIAAALFFALQIVSMKELRQRISAALQRKPR</sequence>
<dbReference type="PANTHER" id="PTHR30250:SF10">
    <property type="entry name" value="LIPOPOLYSACCHARIDE BIOSYNTHESIS PROTEIN WZXC"/>
    <property type="match status" value="1"/>
</dbReference>
<keyword evidence="3" id="KW-1003">Cell membrane</keyword>
<reference evidence="8 9" key="1">
    <citation type="submission" date="2019-06" db="EMBL/GenBank/DDBJ databases">
        <authorList>
            <person name="Jiang L."/>
        </authorList>
    </citation>
    <scope>NUCLEOTIDE SEQUENCE [LARGE SCALE GENOMIC DNA]</scope>
    <source>
        <strain evidence="8 9">YIM 48858</strain>
    </source>
</reference>
<name>A0A5C4NJ33_9RHOB</name>
<evidence type="ECO:0000256" key="2">
    <source>
        <dbReference type="ARBA" id="ARBA00007430"/>
    </source>
</evidence>
<feature type="transmembrane region" description="Helical" evidence="7">
    <location>
        <begin position="254"/>
        <end position="273"/>
    </location>
</feature>
<evidence type="ECO:0000256" key="6">
    <source>
        <dbReference type="ARBA" id="ARBA00023136"/>
    </source>
</evidence>
<feature type="transmembrane region" description="Helical" evidence="7">
    <location>
        <begin position="528"/>
        <end position="544"/>
    </location>
</feature>
<dbReference type="PANTHER" id="PTHR30250">
    <property type="entry name" value="PST FAMILY PREDICTED COLANIC ACID TRANSPORTER"/>
    <property type="match status" value="1"/>
</dbReference>
<proteinExistence type="inferred from homology"/>
<comment type="similarity">
    <text evidence="2">Belongs to the polysaccharide synthase family.</text>
</comment>
<feature type="transmembrane region" description="Helical" evidence="7">
    <location>
        <begin position="119"/>
        <end position="140"/>
    </location>
</feature>
<gene>
    <name evidence="8" type="ORF">FHG71_01270</name>
</gene>
<feature type="transmembrane region" description="Helical" evidence="7">
    <location>
        <begin position="341"/>
        <end position="369"/>
    </location>
</feature>
<dbReference type="Proteomes" id="UP000305709">
    <property type="component" value="Unassembled WGS sequence"/>
</dbReference>
<feature type="transmembrane region" description="Helical" evidence="7">
    <location>
        <begin position="279"/>
        <end position="301"/>
    </location>
</feature>
<feature type="transmembrane region" description="Helical" evidence="7">
    <location>
        <begin position="471"/>
        <end position="488"/>
    </location>
</feature>
<feature type="transmembrane region" description="Helical" evidence="7">
    <location>
        <begin position="494"/>
        <end position="516"/>
    </location>
</feature>
<comment type="caution">
    <text evidence="8">The sequence shown here is derived from an EMBL/GenBank/DDBJ whole genome shotgun (WGS) entry which is preliminary data.</text>
</comment>
<evidence type="ECO:0000256" key="3">
    <source>
        <dbReference type="ARBA" id="ARBA00022475"/>
    </source>
</evidence>
<feature type="transmembrane region" description="Helical" evidence="7">
    <location>
        <begin position="443"/>
        <end position="464"/>
    </location>
</feature>
<evidence type="ECO:0000313" key="9">
    <source>
        <dbReference type="Proteomes" id="UP000305709"/>
    </source>
</evidence>
<evidence type="ECO:0000256" key="5">
    <source>
        <dbReference type="ARBA" id="ARBA00022989"/>
    </source>
</evidence>
<feature type="transmembrane region" description="Helical" evidence="7">
    <location>
        <begin position="313"/>
        <end position="335"/>
    </location>
</feature>
<dbReference type="Pfam" id="PF13440">
    <property type="entry name" value="Polysacc_synt_3"/>
    <property type="match status" value="1"/>
</dbReference>
<comment type="subcellular location">
    <subcellularLocation>
        <location evidence="1">Cell membrane</location>
        <topology evidence="1">Multi-pass membrane protein</topology>
    </subcellularLocation>
</comment>
<dbReference type="InterPro" id="IPR050833">
    <property type="entry name" value="Poly_Biosynth_Transport"/>
</dbReference>
<protein>
    <submittedName>
        <fullName evidence="8">Polysaccharide biosynthesis protein</fullName>
    </submittedName>
</protein>
<dbReference type="EMBL" id="VDFV01000001">
    <property type="protein sequence ID" value="TNC74791.1"/>
    <property type="molecule type" value="Genomic_DNA"/>
</dbReference>
<dbReference type="OrthoDB" id="7605542at2"/>
<keyword evidence="4 7" id="KW-0812">Transmembrane</keyword>
<keyword evidence="9" id="KW-1185">Reference proteome</keyword>
<evidence type="ECO:0000313" key="8">
    <source>
        <dbReference type="EMBL" id="TNC74791.1"/>
    </source>
</evidence>
<dbReference type="GO" id="GO:0005886">
    <property type="term" value="C:plasma membrane"/>
    <property type="evidence" value="ECO:0007669"/>
    <property type="project" value="UniProtKB-SubCell"/>
</dbReference>
<evidence type="ECO:0000256" key="1">
    <source>
        <dbReference type="ARBA" id="ARBA00004651"/>
    </source>
</evidence>